<dbReference type="EMBL" id="BAABEY010000009">
    <property type="protein sequence ID" value="GAA4433793.1"/>
    <property type="molecule type" value="Genomic_DNA"/>
</dbReference>
<gene>
    <name evidence="2" type="ORF">GCM10023091_07790</name>
</gene>
<comment type="caution">
    <text evidence="2">The sequence shown here is derived from an EMBL/GenBank/DDBJ whole genome shotgun (WGS) entry which is preliminary data.</text>
</comment>
<sequence length="192" mass="19475">MKSIFTSFLQLFVVSLLLCNVAYAQSDTNEDSHTITITIPEVALLDIEPNASKNISATFTHSDEAGDPLAAPANNTSLWLNYSSILKAGGATARAVTVSITSGTAPGVSIKVVAGTATGGQGTLGTPTAQVTLTGSAQSIITGVGSAYTGDGASQGHQLTYAFEAADANYANLRSNAGSPDVVTVAYTLADN</sequence>
<proteinExistence type="predicted"/>
<keyword evidence="3" id="KW-1185">Reference proteome</keyword>
<feature type="chain" id="PRO_5045082542" evidence="1">
    <location>
        <begin position="25"/>
        <end position="192"/>
    </location>
</feature>
<reference evidence="3" key="1">
    <citation type="journal article" date="2019" name="Int. J. Syst. Evol. Microbiol.">
        <title>The Global Catalogue of Microorganisms (GCM) 10K type strain sequencing project: providing services to taxonomists for standard genome sequencing and annotation.</title>
        <authorList>
            <consortium name="The Broad Institute Genomics Platform"/>
            <consortium name="The Broad Institute Genome Sequencing Center for Infectious Disease"/>
            <person name="Wu L."/>
            <person name="Ma J."/>
        </authorList>
    </citation>
    <scope>NUCLEOTIDE SEQUENCE [LARGE SCALE GENOMIC DNA]</scope>
    <source>
        <strain evidence="3">JCM 31920</strain>
    </source>
</reference>
<protein>
    <submittedName>
        <fullName evidence="2">Uncharacterized protein</fullName>
    </submittedName>
</protein>
<evidence type="ECO:0000313" key="2">
    <source>
        <dbReference type="EMBL" id="GAA4433793.1"/>
    </source>
</evidence>
<dbReference type="Proteomes" id="UP001501508">
    <property type="component" value="Unassembled WGS sequence"/>
</dbReference>
<evidence type="ECO:0000313" key="3">
    <source>
        <dbReference type="Proteomes" id="UP001501508"/>
    </source>
</evidence>
<dbReference type="RefSeq" id="WP_345026746.1">
    <property type="nucleotide sequence ID" value="NZ_BAABEY010000009.1"/>
</dbReference>
<keyword evidence="1" id="KW-0732">Signal</keyword>
<accession>A0ABP8LPS9</accession>
<organism evidence="2 3">
    <name type="scientific">Ravibacter arvi</name>
    <dbReference type="NCBI Taxonomy" id="2051041"/>
    <lineage>
        <taxon>Bacteria</taxon>
        <taxon>Pseudomonadati</taxon>
        <taxon>Bacteroidota</taxon>
        <taxon>Cytophagia</taxon>
        <taxon>Cytophagales</taxon>
        <taxon>Spirosomataceae</taxon>
        <taxon>Ravibacter</taxon>
    </lineage>
</organism>
<evidence type="ECO:0000256" key="1">
    <source>
        <dbReference type="SAM" id="SignalP"/>
    </source>
</evidence>
<name>A0ABP8LPS9_9BACT</name>
<feature type="signal peptide" evidence="1">
    <location>
        <begin position="1"/>
        <end position="24"/>
    </location>
</feature>